<feature type="transmembrane region" description="Helical" evidence="10">
    <location>
        <begin position="397"/>
        <end position="420"/>
    </location>
</feature>
<dbReference type="FunFam" id="1.20.1250.20:FF:000073">
    <property type="entry name" value="MFS myo-inositol transporter, putative"/>
    <property type="match status" value="1"/>
</dbReference>
<dbReference type="PANTHER" id="PTHR48020:SF12">
    <property type="entry name" value="PROTON MYO-INOSITOL COTRANSPORTER"/>
    <property type="match status" value="1"/>
</dbReference>
<feature type="transmembrane region" description="Helical" evidence="10">
    <location>
        <begin position="175"/>
        <end position="198"/>
    </location>
</feature>
<evidence type="ECO:0000256" key="4">
    <source>
        <dbReference type="ARBA" id="ARBA00022692"/>
    </source>
</evidence>
<feature type="compositionally biased region" description="Polar residues" evidence="9">
    <location>
        <begin position="1"/>
        <end position="17"/>
    </location>
</feature>
<dbReference type="GO" id="GO:1904679">
    <property type="term" value="P:myo-inositol import across plasma membrane"/>
    <property type="evidence" value="ECO:0007669"/>
    <property type="project" value="TreeGrafter"/>
</dbReference>
<keyword evidence="4 10" id="KW-0812">Transmembrane</keyword>
<evidence type="ECO:0000259" key="11">
    <source>
        <dbReference type="PROSITE" id="PS50850"/>
    </source>
</evidence>
<dbReference type="InterPro" id="IPR020846">
    <property type="entry name" value="MFS_dom"/>
</dbReference>
<comment type="subcellular location">
    <subcellularLocation>
        <location evidence="1">Membrane</location>
        <topology evidence="1">Multi-pass membrane protein</topology>
    </subcellularLocation>
</comment>
<dbReference type="STRING" id="36022.A0A1V2L416"/>
<dbReference type="VEuPathDB" id="FungiDB:BON22_4181"/>
<feature type="transmembrane region" description="Helical" evidence="10">
    <location>
        <begin position="44"/>
        <end position="74"/>
    </location>
</feature>
<comment type="catalytic activity">
    <reaction evidence="7">
        <text>myo-inositol(out) + H(+)(out) = myo-inositol(in) + H(+)(in)</text>
        <dbReference type="Rhea" id="RHEA:60364"/>
        <dbReference type="ChEBI" id="CHEBI:15378"/>
        <dbReference type="ChEBI" id="CHEBI:17268"/>
    </reaction>
</comment>
<evidence type="ECO:0000256" key="1">
    <source>
        <dbReference type="ARBA" id="ARBA00004141"/>
    </source>
</evidence>
<feature type="region of interest" description="Disordered" evidence="9">
    <location>
        <begin position="525"/>
        <end position="555"/>
    </location>
</feature>
<proteinExistence type="inferred from homology"/>
<keyword evidence="13" id="KW-1185">Reference proteome</keyword>
<feature type="transmembrane region" description="Helical" evidence="10">
    <location>
        <begin position="142"/>
        <end position="163"/>
    </location>
</feature>
<dbReference type="PROSITE" id="PS50850">
    <property type="entry name" value="MFS"/>
    <property type="match status" value="1"/>
</dbReference>
<feature type="transmembrane region" description="Helical" evidence="10">
    <location>
        <begin position="116"/>
        <end position="136"/>
    </location>
</feature>
<dbReference type="EMBL" id="MPUK01000009">
    <property type="protein sequence ID" value="ONH65771.1"/>
    <property type="molecule type" value="Genomic_DNA"/>
</dbReference>
<dbReference type="InterPro" id="IPR005829">
    <property type="entry name" value="Sugar_transporter_CS"/>
</dbReference>
<feature type="transmembrane region" description="Helical" evidence="10">
    <location>
        <begin position="358"/>
        <end position="377"/>
    </location>
</feature>
<dbReference type="SUPFAM" id="SSF103473">
    <property type="entry name" value="MFS general substrate transporter"/>
    <property type="match status" value="1"/>
</dbReference>
<feature type="transmembrane region" description="Helical" evidence="10">
    <location>
        <begin position="432"/>
        <end position="453"/>
    </location>
</feature>
<evidence type="ECO:0000313" key="12">
    <source>
        <dbReference type="EMBL" id="ONH65771.1"/>
    </source>
</evidence>
<evidence type="ECO:0000256" key="2">
    <source>
        <dbReference type="ARBA" id="ARBA00010992"/>
    </source>
</evidence>
<keyword evidence="6 10" id="KW-0472">Membrane</keyword>
<feature type="transmembrane region" description="Helical" evidence="10">
    <location>
        <begin position="459"/>
        <end position="480"/>
    </location>
</feature>
<dbReference type="Pfam" id="PF00083">
    <property type="entry name" value="Sugar_tr"/>
    <property type="match status" value="1"/>
</dbReference>
<organism evidence="12 13">
    <name type="scientific">Cyberlindnera fabianii</name>
    <name type="common">Yeast</name>
    <name type="synonym">Hansenula fabianii</name>
    <dbReference type="NCBI Taxonomy" id="36022"/>
    <lineage>
        <taxon>Eukaryota</taxon>
        <taxon>Fungi</taxon>
        <taxon>Dikarya</taxon>
        <taxon>Ascomycota</taxon>
        <taxon>Saccharomycotina</taxon>
        <taxon>Saccharomycetes</taxon>
        <taxon>Phaffomycetales</taxon>
        <taxon>Phaffomycetaceae</taxon>
        <taxon>Cyberlindnera</taxon>
    </lineage>
</organism>
<sequence>MSLLITGTDTDASTIGTSHEPLPKQGVPPVEAEEVDIEDTKTGLFAILVVGSAAIGGLMFGIDTASVSSILLFLDQADSFQLTAEQKELVTGITAVGSFFGSIFASHMADVFGRRLVITICCVVFTLAGIQLSLAGTVVSLVFGRLVIGLAVGAASMVVPVYISEVAPSKKRGRLLVLNSCTTTGGQFLANVMAYLIANNENNWRLMFFFSAIPPVIFLLTVGFIPESPRYLVLKQDYSGAEKAVSRLYPNATHSQIRSKIVSIIDDIDTSEDNHQRPVHQRLFGEASTRRALVVGCALMFYQQISSFNSFMYYGATIFKSIGVGDPLVVSILISGTNFAFTFVALKYIDRVGRRAMLLRTVWIMAFALFVAAFAFLKVDAMPRNGEDPHIELNVFAIVLIISILTFVASYASALGTVPWSSVEFLPLEARAPGSAMIAAVGWLSNFLISASYLTMVNVLTETGTCTAFGMICLAGWFAIKKWYPEVNGLSLEEIRNVFRDGIDIHYAETLKQQKAQNEQHADIFVSSSRDTSSTQIDPTRVSMTKPTAEQTEVV</sequence>
<feature type="region of interest" description="Disordered" evidence="9">
    <location>
        <begin position="1"/>
        <end position="28"/>
    </location>
</feature>
<evidence type="ECO:0000256" key="6">
    <source>
        <dbReference type="ARBA" id="ARBA00023136"/>
    </source>
</evidence>
<evidence type="ECO:0000256" key="9">
    <source>
        <dbReference type="SAM" id="MobiDB-lite"/>
    </source>
</evidence>
<feature type="transmembrane region" description="Helical" evidence="10">
    <location>
        <begin position="328"/>
        <end position="346"/>
    </location>
</feature>
<dbReference type="PROSITE" id="PS00217">
    <property type="entry name" value="SUGAR_TRANSPORT_2"/>
    <property type="match status" value="1"/>
</dbReference>
<dbReference type="PRINTS" id="PR00171">
    <property type="entry name" value="SUGRTRNSPORT"/>
</dbReference>
<dbReference type="Gene3D" id="1.20.1250.20">
    <property type="entry name" value="MFS general substrate transporter like domains"/>
    <property type="match status" value="1"/>
</dbReference>
<evidence type="ECO:0000313" key="13">
    <source>
        <dbReference type="Proteomes" id="UP000189513"/>
    </source>
</evidence>
<dbReference type="OMA" id="GFNAFMY"/>
<feature type="transmembrane region" description="Helical" evidence="10">
    <location>
        <begin position="204"/>
        <end position="225"/>
    </location>
</feature>
<keyword evidence="5 10" id="KW-1133">Transmembrane helix</keyword>
<dbReference type="GO" id="GO:0016020">
    <property type="term" value="C:membrane"/>
    <property type="evidence" value="ECO:0007669"/>
    <property type="project" value="UniProtKB-SubCell"/>
</dbReference>
<evidence type="ECO:0000256" key="7">
    <source>
        <dbReference type="ARBA" id="ARBA00049119"/>
    </source>
</evidence>
<evidence type="ECO:0000256" key="8">
    <source>
        <dbReference type="RuleBase" id="RU003346"/>
    </source>
</evidence>
<feature type="compositionally biased region" description="Polar residues" evidence="9">
    <location>
        <begin position="526"/>
        <end position="555"/>
    </location>
</feature>
<dbReference type="Proteomes" id="UP000189513">
    <property type="component" value="Unassembled WGS sequence"/>
</dbReference>
<feature type="domain" description="Major facilitator superfamily (MFS) profile" evidence="11">
    <location>
        <begin position="49"/>
        <end position="488"/>
    </location>
</feature>
<comment type="caution">
    <text evidence="12">The sequence shown here is derived from an EMBL/GenBank/DDBJ whole genome shotgun (WGS) entry which is preliminary data.</text>
</comment>
<dbReference type="AlphaFoldDB" id="A0A1V2L416"/>
<keyword evidence="3 8" id="KW-0813">Transport</keyword>
<reference evidence="13" key="1">
    <citation type="journal article" date="2017" name="Genome Announc.">
        <title>Genome sequences of Cyberlindnera fabianii 65, Pichia kudriavzevii 129, and Saccharomyces cerevisiae 131 isolated from fermented masau fruits in Zimbabwe.</title>
        <authorList>
            <person name="van Rijswijck I.M.H."/>
            <person name="Derks M.F.L."/>
            <person name="Abee T."/>
            <person name="de Ridder D."/>
            <person name="Smid E.J."/>
        </authorList>
    </citation>
    <scope>NUCLEOTIDE SEQUENCE [LARGE SCALE GENOMIC DNA]</scope>
    <source>
        <strain evidence="13">65</strain>
    </source>
</reference>
<name>A0A1V2L416_CYBFA</name>
<evidence type="ECO:0000256" key="5">
    <source>
        <dbReference type="ARBA" id="ARBA00022989"/>
    </source>
</evidence>
<dbReference type="NCBIfam" id="TIGR00879">
    <property type="entry name" value="SP"/>
    <property type="match status" value="1"/>
</dbReference>
<evidence type="ECO:0000256" key="10">
    <source>
        <dbReference type="SAM" id="Phobius"/>
    </source>
</evidence>
<comment type="similarity">
    <text evidence="2 8">Belongs to the major facilitator superfamily. Sugar transporter (TC 2.A.1.1) family.</text>
</comment>
<dbReference type="PANTHER" id="PTHR48020">
    <property type="entry name" value="PROTON MYO-INOSITOL COTRANSPORTER"/>
    <property type="match status" value="1"/>
</dbReference>
<dbReference type="PROSITE" id="PS00216">
    <property type="entry name" value="SUGAR_TRANSPORT_1"/>
    <property type="match status" value="1"/>
</dbReference>
<dbReference type="InterPro" id="IPR005828">
    <property type="entry name" value="MFS_sugar_transport-like"/>
</dbReference>
<feature type="transmembrane region" description="Helical" evidence="10">
    <location>
        <begin position="89"/>
        <end position="109"/>
    </location>
</feature>
<dbReference type="GO" id="GO:0005366">
    <property type="term" value="F:myo-inositol:proton symporter activity"/>
    <property type="evidence" value="ECO:0007669"/>
    <property type="project" value="TreeGrafter"/>
</dbReference>
<dbReference type="InterPro" id="IPR036259">
    <property type="entry name" value="MFS_trans_sf"/>
</dbReference>
<gene>
    <name evidence="12" type="ORF">BON22_4181</name>
</gene>
<feature type="transmembrane region" description="Helical" evidence="10">
    <location>
        <begin position="292"/>
        <end position="316"/>
    </location>
</feature>
<accession>A0A1V2L416</accession>
<evidence type="ECO:0000256" key="3">
    <source>
        <dbReference type="ARBA" id="ARBA00022448"/>
    </source>
</evidence>
<dbReference type="InterPro" id="IPR050814">
    <property type="entry name" value="Myo-inositol_Transporter"/>
</dbReference>
<dbReference type="InterPro" id="IPR003663">
    <property type="entry name" value="Sugar/inositol_transpt"/>
</dbReference>
<protein>
    <submittedName>
        <fullName evidence="12">Myo-inositol transporter 1</fullName>
    </submittedName>
</protein>